<dbReference type="OrthoDB" id="8443793at2"/>
<dbReference type="EMBL" id="FWFQ01000001">
    <property type="protein sequence ID" value="SLN12420.1"/>
    <property type="molecule type" value="Genomic_DNA"/>
</dbReference>
<evidence type="ECO:0008006" key="3">
    <source>
        <dbReference type="Google" id="ProtNLM"/>
    </source>
</evidence>
<dbReference type="Pfam" id="PF02620">
    <property type="entry name" value="YceD"/>
    <property type="match status" value="1"/>
</dbReference>
<dbReference type="Proteomes" id="UP000193409">
    <property type="component" value="Unassembled WGS sequence"/>
</dbReference>
<dbReference type="RefSeq" id="WP_085866787.1">
    <property type="nucleotide sequence ID" value="NZ_FWFQ01000001.1"/>
</dbReference>
<reference evidence="1 2" key="1">
    <citation type="submission" date="2017-03" db="EMBL/GenBank/DDBJ databases">
        <authorList>
            <person name="Afonso C.L."/>
            <person name="Miller P.J."/>
            <person name="Scott M.A."/>
            <person name="Spackman E."/>
            <person name="Goraichik I."/>
            <person name="Dimitrov K.M."/>
            <person name="Suarez D.L."/>
            <person name="Swayne D.E."/>
        </authorList>
    </citation>
    <scope>NUCLEOTIDE SEQUENCE [LARGE SCALE GENOMIC DNA]</scope>
    <source>
        <strain evidence="1 2">CECT 7680</strain>
    </source>
</reference>
<evidence type="ECO:0000313" key="1">
    <source>
        <dbReference type="EMBL" id="SLN12420.1"/>
    </source>
</evidence>
<evidence type="ECO:0000313" key="2">
    <source>
        <dbReference type="Proteomes" id="UP000193409"/>
    </source>
</evidence>
<protein>
    <recommendedName>
        <fullName evidence="3">DUF177 domain-containing protein</fullName>
    </recommendedName>
</protein>
<accession>A0A1Y5RDK5</accession>
<organism evidence="1 2">
    <name type="scientific">Pseudoruegeria aquimaris</name>
    <dbReference type="NCBI Taxonomy" id="393663"/>
    <lineage>
        <taxon>Bacteria</taxon>
        <taxon>Pseudomonadati</taxon>
        <taxon>Pseudomonadota</taxon>
        <taxon>Alphaproteobacteria</taxon>
        <taxon>Rhodobacterales</taxon>
        <taxon>Roseobacteraceae</taxon>
        <taxon>Pseudoruegeria</taxon>
    </lineage>
</organism>
<keyword evidence="2" id="KW-1185">Reference proteome</keyword>
<dbReference type="InterPro" id="IPR003772">
    <property type="entry name" value="YceD"/>
</dbReference>
<gene>
    <name evidence="1" type="ORF">PSA7680_00198</name>
</gene>
<proteinExistence type="predicted"/>
<dbReference type="AlphaFoldDB" id="A0A1Y5RDK5"/>
<sequence length="187" mass="20525">MTQPEHEGHGPKRRWAVAELSQKKPTRFRFEPSPEERAALAEEMGISAVRKLRFEGELKPRGKRDWILEAHLGATVVQPCVVTLEPVSTRLEEDVRRHFSADCADPDEEEVELADDDGMEPLGEVIDAGAVMAEALALALPLYPRASGAALEAAQFTEPGKAPMTDEEARPFAALSALRDSLKKGEN</sequence>
<name>A0A1Y5RDK5_9RHOB</name>